<feature type="region of interest" description="Disordered" evidence="13">
    <location>
        <begin position="242"/>
        <end position="278"/>
    </location>
</feature>
<dbReference type="EC" id="2.7.7.1" evidence="12"/>
<dbReference type="FunFam" id="3.40.50.620:FF:000221">
    <property type="entry name" value="Nicotinamide/nicotinic acid mononucleotide adenylyltransferase 3"/>
    <property type="match status" value="1"/>
</dbReference>
<comment type="cofactor">
    <cofactor evidence="1">
        <name>Mg(2+)</name>
        <dbReference type="ChEBI" id="CHEBI:18420"/>
    </cofactor>
</comment>
<dbReference type="InterPro" id="IPR014729">
    <property type="entry name" value="Rossmann-like_a/b/a_fold"/>
</dbReference>
<dbReference type="WBParaSite" id="GPLIN_000520100">
    <property type="protein sequence ID" value="GPLIN_000520100"/>
    <property type="gene ID" value="GPLIN_000520100"/>
</dbReference>
<comment type="subcellular location">
    <subcellularLocation>
        <location evidence="2">Mitochondrion</location>
    </subcellularLocation>
</comment>
<evidence type="ECO:0000256" key="2">
    <source>
        <dbReference type="ARBA" id="ARBA00004173"/>
    </source>
</evidence>
<dbReference type="GO" id="GO:0004515">
    <property type="term" value="F:nicotinate-nucleotide adenylyltransferase activity"/>
    <property type="evidence" value="ECO:0007669"/>
    <property type="project" value="UniProtKB-EC"/>
</dbReference>
<evidence type="ECO:0000313" key="16">
    <source>
        <dbReference type="WBParaSite" id="GPLIN_000520100"/>
    </source>
</evidence>
<dbReference type="SUPFAM" id="SSF52374">
    <property type="entry name" value="Nucleotidylyl transferase"/>
    <property type="match status" value="1"/>
</dbReference>
<dbReference type="Pfam" id="PF01467">
    <property type="entry name" value="CTP_transf_like"/>
    <property type="match status" value="1"/>
</dbReference>
<comment type="catalytic activity">
    <reaction evidence="12">
        <text>beta-nicotinamide D-ribonucleotide + ATP + H(+) = diphosphate + NAD(+)</text>
        <dbReference type="Rhea" id="RHEA:21360"/>
        <dbReference type="ChEBI" id="CHEBI:14649"/>
        <dbReference type="ChEBI" id="CHEBI:15378"/>
        <dbReference type="ChEBI" id="CHEBI:30616"/>
        <dbReference type="ChEBI" id="CHEBI:33019"/>
        <dbReference type="ChEBI" id="CHEBI:57540"/>
        <dbReference type="EC" id="2.7.7.1"/>
    </reaction>
</comment>
<comment type="catalytic activity">
    <reaction evidence="12">
        <text>nicotinate beta-D-ribonucleotide + ATP + H(+) = deamido-NAD(+) + diphosphate</text>
        <dbReference type="Rhea" id="RHEA:22860"/>
        <dbReference type="ChEBI" id="CHEBI:15378"/>
        <dbReference type="ChEBI" id="CHEBI:30616"/>
        <dbReference type="ChEBI" id="CHEBI:33019"/>
        <dbReference type="ChEBI" id="CHEBI:57502"/>
        <dbReference type="ChEBI" id="CHEBI:58437"/>
        <dbReference type="EC" id="2.7.7.18"/>
    </reaction>
</comment>
<evidence type="ECO:0000256" key="1">
    <source>
        <dbReference type="ARBA" id="ARBA00001946"/>
    </source>
</evidence>
<evidence type="ECO:0000256" key="8">
    <source>
        <dbReference type="ARBA" id="ARBA00022840"/>
    </source>
</evidence>
<evidence type="ECO:0000256" key="4">
    <source>
        <dbReference type="ARBA" id="ARBA00022642"/>
    </source>
</evidence>
<evidence type="ECO:0000313" key="15">
    <source>
        <dbReference type="Proteomes" id="UP000050741"/>
    </source>
</evidence>
<dbReference type="InterPro" id="IPR004821">
    <property type="entry name" value="Cyt_trans-like"/>
</dbReference>
<dbReference type="GO" id="GO:0005524">
    <property type="term" value="F:ATP binding"/>
    <property type="evidence" value="ECO:0007669"/>
    <property type="project" value="UniProtKB-KW"/>
</dbReference>
<dbReference type="PANTHER" id="PTHR12039:SF0">
    <property type="entry name" value="NICOTINAMIDE-NUCLEOTIDE ADENYLYLTRANSFERASE"/>
    <property type="match status" value="1"/>
</dbReference>
<evidence type="ECO:0000259" key="14">
    <source>
        <dbReference type="Pfam" id="PF01467"/>
    </source>
</evidence>
<dbReference type="InterPro" id="IPR051182">
    <property type="entry name" value="Euk_NMN_adenylyltrnsfrase"/>
</dbReference>
<proteinExistence type="inferred from homology"/>
<sequence length="278" mass="31631">MNAKTLSGSRVVLLLCGSFNPPTFLHLRLFERARDFLQQNCHCRVLEGLMSPVSDHFMKPGLLPSRHRLRMAQLATESSEWIRADGWEAAQTGWTRTLEVLRHHRHELRQKYLDDAVRLVLLCGGDTVDSFVRKEPRSPDGRLWQVAHLEEIFEQFGLVVVQRAGASARETLNSPELDFLHTLSANSAIIEDTTFPNAMSSSRLRNALKLGQSIRYCTPDDVVHYIHEHRLYQFADDARRSMAQQQHEVEEDGQHLSGNNAAVTDDDAVTADDEHNIK</sequence>
<comment type="similarity">
    <text evidence="12">Belongs to the eukaryotic NMN adenylyltransferase family.</text>
</comment>
<reference evidence="15" key="1">
    <citation type="submission" date="2014-05" db="EMBL/GenBank/DDBJ databases">
        <title>The genome and life-stage specific transcriptomes of Globodera pallida elucidate key aspects of plant parasitism by a cyst nematode.</title>
        <authorList>
            <person name="Cotton J.A."/>
            <person name="Lilley C.J."/>
            <person name="Jones L.M."/>
            <person name="Kikuchi T."/>
            <person name="Reid A.J."/>
            <person name="Thorpe P."/>
            <person name="Tsai I.J."/>
            <person name="Beasley H."/>
            <person name="Blok V."/>
            <person name="Cock P.J.A."/>
            <person name="Van den Akker S.E."/>
            <person name="Holroyd N."/>
            <person name="Hunt M."/>
            <person name="Mantelin S."/>
            <person name="Naghra H."/>
            <person name="Pain A."/>
            <person name="Palomares-Rius J.E."/>
            <person name="Zarowiecki M."/>
            <person name="Berriman M."/>
            <person name="Jones J.T."/>
            <person name="Urwin P.E."/>
        </authorList>
    </citation>
    <scope>NUCLEOTIDE SEQUENCE [LARGE SCALE GENOMIC DNA]</scope>
    <source>
        <strain evidence="15">Lindley</strain>
    </source>
</reference>
<dbReference type="PANTHER" id="PTHR12039">
    <property type="entry name" value="NICOTINAMIDE MONONUCLEOTIDE ADENYLYLTRANSFERASE"/>
    <property type="match status" value="1"/>
</dbReference>
<evidence type="ECO:0000256" key="10">
    <source>
        <dbReference type="ARBA" id="ARBA00023128"/>
    </source>
</evidence>
<keyword evidence="5 12" id="KW-0808">Transferase</keyword>
<dbReference type="InterPro" id="IPR005248">
    <property type="entry name" value="NadD/NMNAT"/>
</dbReference>
<dbReference type="Proteomes" id="UP000050741">
    <property type="component" value="Unassembled WGS sequence"/>
</dbReference>
<reference evidence="16" key="2">
    <citation type="submission" date="2016-06" db="UniProtKB">
        <authorList>
            <consortium name="WormBaseParasite"/>
        </authorList>
    </citation>
    <scope>IDENTIFICATION</scope>
</reference>
<organism evidence="15 16">
    <name type="scientific">Globodera pallida</name>
    <name type="common">Potato cyst nematode worm</name>
    <name type="synonym">Heterodera pallida</name>
    <dbReference type="NCBI Taxonomy" id="36090"/>
    <lineage>
        <taxon>Eukaryota</taxon>
        <taxon>Metazoa</taxon>
        <taxon>Ecdysozoa</taxon>
        <taxon>Nematoda</taxon>
        <taxon>Chromadorea</taxon>
        <taxon>Rhabditida</taxon>
        <taxon>Tylenchina</taxon>
        <taxon>Tylenchomorpha</taxon>
        <taxon>Tylenchoidea</taxon>
        <taxon>Heteroderidae</taxon>
        <taxon>Heteroderinae</taxon>
        <taxon>Globodera</taxon>
    </lineage>
</organism>
<dbReference type="NCBIfam" id="TIGR00482">
    <property type="entry name" value="nicotinate (nicotinamide) nucleotide adenylyltransferase"/>
    <property type="match status" value="1"/>
</dbReference>
<keyword evidence="15" id="KW-1185">Reference proteome</keyword>
<keyword evidence="10" id="KW-0496">Mitochondrion</keyword>
<dbReference type="GO" id="GO:0000309">
    <property type="term" value="F:nicotinamide-nucleotide adenylyltransferase activity"/>
    <property type="evidence" value="ECO:0007669"/>
    <property type="project" value="UniProtKB-EC"/>
</dbReference>
<feature type="domain" description="Cytidyltransferase-like" evidence="14">
    <location>
        <begin position="14"/>
        <end position="206"/>
    </location>
</feature>
<evidence type="ECO:0000256" key="7">
    <source>
        <dbReference type="ARBA" id="ARBA00022741"/>
    </source>
</evidence>
<evidence type="ECO:0000256" key="3">
    <source>
        <dbReference type="ARBA" id="ARBA00011881"/>
    </source>
</evidence>
<evidence type="ECO:0000256" key="12">
    <source>
        <dbReference type="RuleBase" id="RU362021"/>
    </source>
</evidence>
<comment type="pathway">
    <text evidence="12">Cofactor biosynthesis; NAD(+) biosynthesis; NAD(+) from nicotinamide D-ribonucleotide: step 1/1.</text>
</comment>
<dbReference type="UniPathway" id="UPA00253">
    <property type="reaction ID" value="UER00600"/>
</dbReference>
<protein>
    <recommendedName>
        <fullName evidence="12">Nicotinamide-nucleotide adenylyltransferase</fullName>
        <ecNumber evidence="12">2.7.7.1</ecNumber>
        <ecNumber evidence="12">2.7.7.18</ecNumber>
    </recommendedName>
</protein>
<evidence type="ECO:0000256" key="5">
    <source>
        <dbReference type="ARBA" id="ARBA00022679"/>
    </source>
</evidence>
<dbReference type="Gene3D" id="3.40.50.620">
    <property type="entry name" value="HUPs"/>
    <property type="match status" value="1"/>
</dbReference>
<keyword evidence="8 12" id="KW-0067">ATP-binding</keyword>
<keyword evidence="4 12" id="KW-0662">Pyridine nucleotide biosynthesis</keyword>
<dbReference type="GO" id="GO:0005759">
    <property type="term" value="C:mitochondrial matrix"/>
    <property type="evidence" value="ECO:0007669"/>
    <property type="project" value="UniProtKB-ARBA"/>
</dbReference>
<comment type="subunit">
    <text evidence="3">Homotetramer.</text>
</comment>
<dbReference type="OrthoDB" id="422187at2759"/>
<dbReference type="EC" id="2.7.7.18" evidence="12"/>
<evidence type="ECO:0000256" key="6">
    <source>
        <dbReference type="ARBA" id="ARBA00022695"/>
    </source>
</evidence>
<accession>A0A183BX62</accession>
<comment type="function">
    <text evidence="11">Catalyzes the formation of NAD(+) from nicotinamide mononucleotide (NMN) and ATP. Can also use the deamidated form; nicotinic acid mononucleotide (NaMN) as substrate with the same efficiency. Can use triazofurin monophosphate (TrMP) as substrate. Can also use GTP and ITP as nucleotide donors. Also catalyzes the reverse reaction, i.e. the pyrophosphorolytic cleavage of NAD(+). For the pyrophosphorolytic activity, can use NAD(+), NADH, NaAD, nicotinic acid adenine dinucleotide phosphate (NHD), nicotinamide guanine dinucleotide (NGD) as substrates. Fails to cleave phosphorylated dinucleotides NADP(+), NADPH and NaADP(+). Protects against axonal degeneration following injury. May be involved in the maintenance of axonal integrity. Also functions as a stress-response chaperone protein that prevents toxic aggregation of proteins; this function may be independent of its NAD(+) synthesis activity.</text>
</comment>
<keyword evidence="7 12" id="KW-0547">Nucleotide-binding</keyword>
<dbReference type="AlphaFoldDB" id="A0A183BX62"/>
<name>A0A183BX62_GLOPA</name>
<dbReference type="GO" id="GO:0009435">
    <property type="term" value="P:NAD+ biosynthetic process"/>
    <property type="evidence" value="ECO:0007669"/>
    <property type="project" value="UniProtKB-UniPathway"/>
</dbReference>
<evidence type="ECO:0000256" key="13">
    <source>
        <dbReference type="SAM" id="MobiDB-lite"/>
    </source>
</evidence>
<evidence type="ECO:0000256" key="9">
    <source>
        <dbReference type="ARBA" id="ARBA00023027"/>
    </source>
</evidence>
<keyword evidence="6 12" id="KW-0548">Nucleotidyltransferase</keyword>
<evidence type="ECO:0000256" key="11">
    <source>
        <dbReference type="ARBA" id="ARBA00093425"/>
    </source>
</evidence>
<keyword evidence="9 12" id="KW-0520">NAD</keyword>